<comment type="caution">
    <text evidence="1">The sequence shown here is derived from an EMBL/GenBank/DDBJ whole genome shotgun (WGS) entry which is preliminary data.</text>
</comment>
<dbReference type="Pfam" id="PF12069">
    <property type="entry name" value="DUF3549"/>
    <property type="match status" value="1"/>
</dbReference>
<evidence type="ECO:0000313" key="1">
    <source>
        <dbReference type="EMBL" id="MCS4556872.1"/>
    </source>
</evidence>
<proteinExistence type="predicted"/>
<accession>A0ABT2FKK8</accession>
<reference evidence="2" key="1">
    <citation type="submission" date="2023-07" db="EMBL/GenBank/DDBJ databases">
        <title>Shewanella mangrovi sp. nov., an acetaldehyde- degrading bacterium isolated from mangrove sediment.</title>
        <authorList>
            <person name="Liu Y."/>
        </authorList>
    </citation>
    <scope>NUCLEOTIDE SEQUENCE [LARGE SCALE GENOMIC DNA]</scope>
    <source>
        <strain evidence="2">C32</strain>
    </source>
</reference>
<protein>
    <submittedName>
        <fullName evidence="1">DUF3549 family protein</fullName>
    </submittedName>
</protein>
<name>A0ABT2FKK8_9GAMM</name>
<sequence>MSNINTLGELLNAANTQYWVFDLGRRVQPISNSEFDAFETLTTPYPYPIQGHAQFALVFGEDPQQPFIWFLKFPLDERGLLNPAARSQFMQMLSDAIGQDITKPLTEDEQQRMASHPFHAKPSQEKLAIFNAQLRKSLKQPASSQYEFACQYLAGTAGAEMWQSVGLQGLADICARAGDFEHAQLLSNALASSVAEIQIATCQLLEHVVAPSSVQQTIAKLFATINDERRSYLLRASASAEEVTTQLLQQLADQQQPLDEQQLIAVAARCWPVLKRDAIRKFYLESLAAQPQPFFNQIFADIVAIPEIRMPMLSELRNPERSAQLSAAIGGLFKAMTQ</sequence>
<dbReference type="InterPro" id="IPR021936">
    <property type="entry name" value="DUF3549"/>
</dbReference>
<gene>
    <name evidence="1" type="ORF">L9G74_10490</name>
</gene>
<dbReference type="RefSeq" id="WP_238896259.1">
    <property type="nucleotide sequence ID" value="NZ_JAKOGG010000005.1"/>
</dbReference>
<evidence type="ECO:0000313" key="2">
    <source>
        <dbReference type="Proteomes" id="UP001201549"/>
    </source>
</evidence>
<dbReference type="Proteomes" id="UP001201549">
    <property type="component" value="Unassembled WGS sequence"/>
</dbReference>
<keyword evidence="2" id="KW-1185">Reference proteome</keyword>
<dbReference type="EMBL" id="JAKOGG010000005">
    <property type="protein sequence ID" value="MCS4556872.1"/>
    <property type="molecule type" value="Genomic_DNA"/>
</dbReference>
<organism evidence="1 2">
    <name type="scientific">Shewanella electrica</name>
    <dbReference type="NCBI Taxonomy" id="515560"/>
    <lineage>
        <taxon>Bacteria</taxon>
        <taxon>Pseudomonadati</taxon>
        <taxon>Pseudomonadota</taxon>
        <taxon>Gammaproteobacteria</taxon>
        <taxon>Alteromonadales</taxon>
        <taxon>Shewanellaceae</taxon>
        <taxon>Shewanella</taxon>
    </lineage>
</organism>